<dbReference type="InterPro" id="IPR009061">
    <property type="entry name" value="DNA-bd_dom_put_sf"/>
</dbReference>
<keyword evidence="1" id="KW-0238">DNA-binding</keyword>
<evidence type="ECO:0000259" key="3">
    <source>
        <dbReference type="PROSITE" id="PS50937"/>
    </source>
</evidence>
<dbReference type="GO" id="GO:0003700">
    <property type="term" value="F:DNA-binding transcription factor activity"/>
    <property type="evidence" value="ECO:0007669"/>
    <property type="project" value="InterPro"/>
</dbReference>
<evidence type="ECO:0000313" key="4">
    <source>
        <dbReference type="EMBL" id="KSZ60580.1"/>
    </source>
</evidence>
<dbReference type="PRINTS" id="PR00040">
    <property type="entry name" value="HTHMERR"/>
</dbReference>
<dbReference type="PROSITE" id="PS50937">
    <property type="entry name" value="HTH_MERR_2"/>
    <property type="match status" value="1"/>
</dbReference>
<protein>
    <submittedName>
        <fullName evidence="4">MerR family transcriptional regulator</fullName>
    </submittedName>
</protein>
<dbReference type="EMBL" id="AZXY01000001">
    <property type="protein sequence ID" value="KSZ60580.1"/>
    <property type="molecule type" value="Genomic_DNA"/>
</dbReference>
<accession>A0A0V9URE7</accession>
<dbReference type="RefSeq" id="WP_060650681.1">
    <property type="nucleotide sequence ID" value="NZ_AZXY01000001.1"/>
</dbReference>
<organism evidence="4 5">
    <name type="scientific">Rhodococcus pyridinivorans KG-16</name>
    <dbReference type="NCBI Taxonomy" id="1441730"/>
    <lineage>
        <taxon>Bacteria</taxon>
        <taxon>Bacillati</taxon>
        <taxon>Actinomycetota</taxon>
        <taxon>Actinomycetes</taxon>
        <taxon>Mycobacteriales</taxon>
        <taxon>Nocardiaceae</taxon>
        <taxon>Rhodococcus</taxon>
    </lineage>
</organism>
<dbReference type="SMART" id="SM00422">
    <property type="entry name" value="HTH_MERR"/>
    <property type="match status" value="1"/>
</dbReference>
<name>A0A0V9URE7_9NOCA</name>
<dbReference type="Proteomes" id="UP000053060">
    <property type="component" value="Unassembled WGS sequence"/>
</dbReference>
<dbReference type="GO" id="GO:0003677">
    <property type="term" value="F:DNA binding"/>
    <property type="evidence" value="ECO:0007669"/>
    <property type="project" value="UniProtKB-KW"/>
</dbReference>
<dbReference type="PATRIC" id="fig|1441730.3.peg.834"/>
<feature type="domain" description="HTH merR-type" evidence="3">
    <location>
        <begin position="1"/>
        <end position="69"/>
    </location>
</feature>
<reference evidence="5" key="1">
    <citation type="submission" date="2015-01" db="EMBL/GenBank/DDBJ databases">
        <title>Draft genome sequence of Rhodococcus pyridinivorans strain KG-16, a hydrocarbon-degrading bacterium.</title>
        <authorList>
            <person name="Aggarwal R.K."/>
            <person name="Dawar C."/>
        </authorList>
    </citation>
    <scope>NUCLEOTIDE SEQUENCE [LARGE SCALE GENOMIC DNA]</scope>
    <source>
        <strain evidence="5">KG-16</strain>
    </source>
</reference>
<dbReference type="PANTHER" id="PTHR30204">
    <property type="entry name" value="REDOX-CYCLING DRUG-SENSING TRANSCRIPTIONAL ACTIVATOR SOXR"/>
    <property type="match status" value="1"/>
</dbReference>
<dbReference type="Pfam" id="PF13411">
    <property type="entry name" value="MerR_1"/>
    <property type="match status" value="1"/>
</dbReference>
<evidence type="ECO:0000256" key="2">
    <source>
        <dbReference type="SAM" id="MobiDB-lite"/>
    </source>
</evidence>
<proteinExistence type="predicted"/>
<evidence type="ECO:0000313" key="5">
    <source>
        <dbReference type="Proteomes" id="UP000053060"/>
    </source>
</evidence>
<dbReference type="AlphaFoldDB" id="A0A0V9URE7"/>
<dbReference type="PANTHER" id="PTHR30204:SF98">
    <property type="entry name" value="HTH-TYPE TRANSCRIPTIONAL REGULATOR ADHR"/>
    <property type="match status" value="1"/>
</dbReference>
<dbReference type="InterPro" id="IPR047057">
    <property type="entry name" value="MerR_fam"/>
</dbReference>
<reference evidence="4 5" key="2">
    <citation type="journal article" date="2016" name="Genome Announc.">
        <title>Draft Genome Sequence of a Versatile Hydrocarbon-Degrading Bacterium, Rhodococcus pyridinivorans Strain KG-16, Collected from Oil Fields in India.</title>
        <authorList>
            <person name="Aggarwal R.K."/>
            <person name="Dawar C."/>
            <person name="Phanindranath R."/>
            <person name="Mutnuri L."/>
            <person name="Dayal A.M."/>
        </authorList>
    </citation>
    <scope>NUCLEOTIDE SEQUENCE [LARGE SCALE GENOMIC DNA]</scope>
    <source>
        <strain evidence="4 5">KG-16</strain>
    </source>
</reference>
<evidence type="ECO:0000256" key="1">
    <source>
        <dbReference type="ARBA" id="ARBA00023125"/>
    </source>
</evidence>
<dbReference type="Gene3D" id="1.10.1660.10">
    <property type="match status" value="1"/>
</dbReference>
<feature type="region of interest" description="Disordered" evidence="2">
    <location>
        <begin position="202"/>
        <end position="221"/>
    </location>
</feature>
<gene>
    <name evidence="4" type="ORF">Z045_03955</name>
</gene>
<sequence length="221" mass="24270">MRISELAERCGIPLPTVKYYLREGLLMPGVATSVTSATYDDRHVRRLGLVRALAAQGLPLEKIKTVVDLVDNPRDDLFVELGHAIAALPPYVEDSAGPDYPRARRLLEHLGQIYDPRFAAVAQLEHALAALEAAGLRMDDRRIDAYGRHVRAIAELDLELLPTHSREATVEAAVLGTALYEPVLTAMRRLAHQHLAARMFGSGELPTTGADPAPNDDQEQQ</sequence>
<dbReference type="InterPro" id="IPR000551">
    <property type="entry name" value="MerR-type_HTH_dom"/>
</dbReference>
<comment type="caution">
    <text evidence="4">The sequence shown here is derived from an EMBL/GenBank/DDBJ whole genome shotgun (WGS) entry which is preliminary data.</text>
</comment>
<dbReference type="SUPFAM" id="SSF46955">
    <property type="entry name" value="Putative DNA-binding domain"/>
    <property type="match status" value="1"/>
</dbReference>